<comment type="caution">
    <text evidence="4">The sequence shown here is derived from an EMBL/GenBank/DDBJ whole genome shotgun (WGS) entry which is preliminary data.</text>
</comment>
<dbReference type="Gene3D" id="2.130.10.10">
    <property type="entry name" value="YVTN repeat-like/Quinoprotein amine dehydrogenase"/>
    <property type="match status" value="1"/>
</dbReference>
<protein>
    <recommendedName>
        <fullName evidence="6">Transcription factor IIIC putative zinc-finger domain-containing protein</fullName>
    </recommendedName>
</protein>
<evidence type="ECO:0008006" key="6">
    <source>
        <dbReference type="Google" id="ProtNLM"/>
    </source>
</evidence>
<gene>
    <name evidence="4" type="ORF">BASA50_001555</name>
</gene>
<dbReference type="Proteomes" id="UP001648503">
    <property type="component" value="Unassembled WGS sequence"/>
</dbReference>
<dbReference type="InterPro" id="IPR024764">
    <property type="entry name" value="TFIIIC_Znf"/>
</dbReference>
<evidence type="ECO:0000259" key="2">
    <source>
        <dbReference type="Pfam" id="PF12657"/>
    </source>
</evidence>
<dbReference type="InterPro" id="IPR024761">
    <property type="entry name" value="TFIIIC_delta_N"/>
</dbReference>
<feature type="domain" description="Transcription factor IIIC putative zinc-finger" evidence="3">
    <location>
        <begin position="672"/>
        <end position="751"/>
    </location>
</feature>
<feature type="domain" description="Transcription factor IIIC 90kDa subunit N-terminal" evidence="2">
    <location>
        <begin position="98"/>
        <end position="390"/>
    </location>
</feature>
<dbReference type="PANTHER" id="PTHR15496">
    <property type="entry name" value="GENERAL TRANSCRIPTION FACTOR 3C POLYPEPTIDE 4 FAMILY"/>
    <property type="match status" value="1"/>
</dbReference>
<accession>A0ABQ8FNU8</accession>
<evidence type="ECO:0000259" key="3">
    <source>
        <dbReference type="Pfam" id="PF12660"/>
    </source>
</evidence>
<evidence type="ECO:0000256" key="1">
    <source>
        <dbReference type="SAM" id="MobiDB-lite"/>
    </source>
</evidence>
<evidence type="ECO:0000313" key="4">
    <source>
        <dbReference type="EMBL" id="KAH6601517.1"/>
    </source>
</evidence>
<dbReference type="InterPro" id="IPR036322">
    <property type="entry name" value="WD40_repeat_dom_sf"/>
</dbReference>
<dbReference type="SUPFAM" id="SSF50978">
    <property type="entry name" value="WD40 repeat-like"/>
    <property type="match status" value="1"/>
</dbReference>
<dbReference type="Pfam" id="PF12660">
    <property type="entry name" value="zf-TFIIIC"/>
    <property type="match status" value="1"/>
</dbReference>
<dbReference type="PANTHER" id="PTHR15496:SF2">
    <property type="entry name" value="GENERAL TRANSCRIPTION FACTOR 3C POLYPEPTIDE 4"/>
    <property type="match status" value="1"/>
</dbReference>
<reference evidence="4 5" key="1">
    <citation type="submission" date="2021-02" db="EMBL/GenBank/DDBJ databases">
        <title>Variation within the Batrachochytrium salamandrivorans European outbreak.</title>
        <authorList>
            <person name="Kelly M."/>
            <person name="Pasmans F."/>
            <person name="Shea T.P."/>
            <person name="Munoz J.F."/>
            <person name="Carranza S."/>
            <person name="Cuomo C.A."/>
            <person name="Martel A."/>
        </authorList>
    </citation>
    <scope>NUCLEOTIDE SEQUENCE [LARGE SCALE GENOMIC DNA]</scope>
    <source>
        <strain evidence="4 5">AMFP18/2</strain>
    </source>
</reference>
<sequence length="759" mass="83447">MHPTPLGDSLTLQRQPLVSGCIDWSVQNQAAIVIADTVYIVTPARPGLQHLSQTTLSIEDLVRGDPSCTNYASAADSYPDSEAEESHGVELKLQYALPESFRCAVWSPLGLSSTFTCLLLVVTTYKRVSIARSISDPTIGEWVWAADLFPDIVSLYKENCIADMDACSQTTCASWSEVAGPRGVSLIALGSHGGAVSIWRFSGLDDINIATWFQTKKGRVLALDLSKWVETTPDHSDLYLAAATADGSVTLQLLRMSHQDDTVHIISSQYILDPSPGLIFCCKFSPIAYQGVLCRIAVGRGRKLYICSPGVLSVSLVLPTWETISSIVWTSDRDIVRVYTTDGKCFEVALTQVSATSELKLSIRNDLSRALLIRSAEYAQRGTDETEQTFSQTTGGGNPSFDEDDNDDASQISDEFNYSDISDRLRLQVYGAAHSIYGYADFVLIICDVRVAQLYKTDAKNFCNVILWHPTQAPDDIAPLEISSQFIFSLVDPITFKLATLEYRAWGVLQKSISPGNELLSSTTSSHFFTLIQALESLSVADEEVSIQGLQSLFDDPCINALRCIVNLLSTTSHLWTASVDTEAIHHSLEAKIYTLCGYYMHALALSVETLSEELSDQDRKLIKYISQVADIYTRSRRADTRTVLPMSALEKLMACNAIDTEIIKEEFDSNDDTCPACQDPIPIDFTSVSVACRKGHMWERCAVTFQLIGTPDTLTCMGCKRGQLHLDPKKGPLHALIGSIGLCVYCGDRFRGPALVLI</sequence>
<dbReference type="InterPro" id="IPR015943">
    <property type="entry name" value="WD40/YVTN_repeat-like_dom_sf"/>
</dbReference>
<dbReference type="InterPro" id="IPR044230">
    <property type="entry name" value="GTF3C4"/>
</dbReference>
<dbReference type="EMBL" id="JAFCIX010000004">
    <property type="protein sequence ID" value="KAH6601517.1"/>
    <property type="molecule type" value="Genomic_DNA"/>
</dbReference>
<keyword evidence="5" id="KW-1185">Reference proteome</keyword>
<organism evidence="4 5">
    <name type="scientific">Batrachochytrium salamandrivorans</name>
    <dbReference type="NCBI Taxonomy" id="1357716"/>
    <lineage>
        <taxon>Eukaryota</taxon>
        <taxon>Fungi</taxon>
        <taxon>Fungi incertae sedis</taxon>
        <taxon>Chytridiomycota</taxon>
        <taxon>Chytridiomycota incertae sedis</taxon>
        <taxon>Chytridiomycetes</taxon>
        <taxon>Rhizophydiales</taxon>
        <taxon>Rhizophydiales incertae sedis</taxon>
        <taxon>Batrachochytrium</taxon>
    </lineage>
</organism>
<proteinExistence type="predicted"/>
<evidence type="ECO:0000313" key="5">
    <source>
        <dbReference type="Proteomes" id="UP001648503"/>
    </source>
</evidence>
<feature type="region of interest" description="Disordered" evidence="1">
    <location>
        <begin position="382"/>
        <end position="407"/>
    </location>
</feature>
<name>A0ABQ8FNU8_9FUNG</name>
<dbReference type="Pfam" id="PF12657">
    <property type="entry name" value="TFIIIC_delta"/>
    <property type="match status" value="1"/>
</dbReference>